<name>A0A8J7QYJ2_9HYPH</name>
<dbReference type="Proteomes" id="UP000666240">
    <property type="component" value="Unassembled WGS sequence"/>
</dbReference>
<comment type="caution">
    <text evidence="1">The sequence shown here is derived from an EMBL/GenBank/DDBJ whole genome shotgun (WGS) entry which is preliminary data.</text>
</comment>
<keyword evidence="2" id="KW-1185">Reference proteome</keyword>
<organism evidence="1 2">
    <name type="scientific">Tianweitania sediminis</name>
    <dbReference type="NCBI Taxonomy" id="1502156"/>
    <lineage>
        <taxon>Bacteria</taxon>
        <taxon>Pseudomonadati</taxon>
        <taxon>Pseudomonadota</taxon>
        <taxon>Alphaproteobacteria</taxon>
        <taxon>Hyphomicrobiales</taxon>
        <taxon>Phyllobacteriaceae</taxon>
        <taxon>Tianweitania</taxon>
    </lineage>
</organism>
<gene>
    <name evidence="1" type="ORF">J5Y06_06635</name>
</gene>
<sequence length="102" mass="11731">MQLQVLDATASKRRAHYRHSDDRWSATPAVVEVKGQSHRELFTAASAQLHERYRSHPDASQQRIYLVRWFGPGESLAGRWTHEVKSAAELKNNLPMLPKQLK</sequence>
<evidence type="ECO:0000313" key="1">
    <source>
        <dbReference type="EMBL" id="MBP0438320.1"/>
    </source>
</evidence>
<dbReference type="RefSeq" id="WP_209334226.1">
    <property type="nucleotide sequence ID" value="NZ_JAGIYY010000001.1"/>
</dbReference>
<proteinExistence type="predicted"/>
<dbReference type="EMBL" id="JAGIYY010000001">
    <property type="protein sequence ID" value="MBP0438320.1"/>
    <property type="molecule type" value="Genomic_DNA"/>
</dbReference>
<evidence type="ECO:0000313" key="2">
    <source>
        <dbReference type="Proteomes" id="UP000666240"/>
    </source>
</evidence>
<dbReference type="AlphaFoldDB" id="A0A8J7QYJ2"/>
<protein>
    <submittedName>
        <fullName evidence="1">Uncharacterized protein</fullName>
    </submittedName>
</protein>
<accession>A0A8J7QYJ2</accession>
<reference evidence="1" key="1">
    <citation type="submission" date="2021-03" db="EMBL/GenBank/DDBJ databases">
        <title>Genome sequencing and assembly of Tianweitania sediminis.</title>
        <authorList>
            <person name="Chhetri G."/>
        </authorList>
    </citation>
    <scope>NUCLEOTIDE SEQUENCE</scope>
    <source>
        <strain evidence="1">Z8</strain>
    </source>
</reference>